<dbReference type="InterPro" id="IPR011335">
    <property type="entry name" value="Restrct_endonuc-II-like"/>
</dbReference>
<evidence type="ECO:0000313" key="4">
    <source>
        <dbReference type="Proteomes" id="UP000183967"/>
    </source>
</evidence>
<dbReference type="AlphaFoldDB" id="A0A1M5W6W6"/>
<evidence type="ECO:0000313" key="3">
    <source>
        <dbReference type="EMBL" id="SHH83237.1"/>
    </source>
</evidence>
<dbReference type="Proteomes" id="UP000183967">
    <property type="component" value="Unassembled WGS sequence"/>
</dbReference>
<dbReference type="Pfam" id="PF08721">
    <property type="entry name" value="Tn7_Tnp_TnsA_C"/>
    <property type="match status" value="1"/>
</dbReference>
<gene>
    <name evidence="3" type="ORF">SAMN02745135_02323</name>
</gene>
<keyword evidence="3" id="KW-0255">Endonuclease</keyword>
<reference evidence="4" key="1">
    <citation type="submission" date="2016-11" db="EMBL/GenBank/DDBJ databases">
        <authorList>
            <person name="Varghese N."/>
            <person name="Submissions S."/>
        </authorList>
    </citation>
    <scope>NUCLEOTIDE SEQUENCE [LARGE SCALE GENOMIC DNA]</scope>
    <source>
        <strain evidence="4">DSM 13643</strain>
    </source>
</reference>
<dbReference type="GO" id="GO:0003676">
    <property type="term" value="F:nucleic acid binding"/>
    <property type="evidence" value="ECO:0007669"/>
    <property type="project" value="InterPro"/>
</dbReference>
<dbReference type="InterPro" id="IPR014832">
    <property type="entry name" value="TnsA_C"/>
</dbReference>
<dbReference type="EMBL" id="FQXO01000091">
    <property type="protein sequence ID" value="SHH83237.1"/>
    <property type="molecule type" value="Genomic_DNA"/>
</dbReference>
<dbReference type="CDD" id="cd22362">
    <property type="entry name" value="TnsA_endonuclease-like"/>
    <property type="match status" value="1"/>
</dbReference>
<evidence type="ECO:0000259" key="2">
    <source>
        <dbReference type="Pfam" id="PF08722"/>
    </source>
</evidence>
<dbReference type="Gene3D" id="3.40.1350.10">
    <property type="match status" value="1"/>
</dbReference>
<organism evidence="3 4">
    <name type="scientific">Caloranaerobacter azorensis DSM 13643</name>
    <dbReference type="NCBI Taxonomy" id="1121264"/>
    <lineage>
        <taxon>Bacteria</taxon>
        <taxon>Bacillati</taxon>
        <taxon>Bacillota</taxon>
        <taxon>Tissierellia</taxon>
        <taxon>Tissierellales</taxon>
        <taxon>Thermohalobacteraceae</taxon>
        <taxon>Caloranaerobacter</taxon>
    </lineage>
</organism>
<keyword evidence="4" id="KW-1185">Reference proteome</keyword>
<proteinExistence type="predicted"/>
<dbReference type="Gene3D" id="1.10.10.10">
    <property type="entry name" value="Winged helix-like DNA-binding domain superfamily/Winged helix DNA-binding domain"/>
    <property type="match status" value="1"/>
</dbReference>
<sequence>MSKRTLKWNEKKIEQFIKEGRGQGEGKDYKPWLVVQDFPTMGVATRILGKTTGRVHHFFSNTQLKYFYLLEWEDNVIDIREHYPLLDLEESLSDMSDLNLEKFRDKESKVDYILSTTFLITVLDSNGNKKYAARSIKYASELKKKITLEKLEIERRYWTEAKGIDWGIVTNKEINDIRVKNIEWLHPVMISKNQNGLENNELKDLCEGLLYRLNESRNSVRQTIIQYEQDYSLDKGIGIFLFKYLLANKIVLVDMDKPINLNCSFKELCRHRREVEN</sequence>
<dbReference type="InterPro" id="IPR014833">
    <property type="entry name" value="TnsA_N"/>
</dbReference>
<dbReference type="RefSeq" id="WP_073197787.1">
    <property type="nucleotide sequence ID" value="NZ_FQXO01000091.1"/>
</dbReference>
<feature type="domain" description="TnsA endonuclease C-terminal" evidence="1">
    <location>
        <begin position="173"/>
        <end position="255"/>
    </location>
</feature>
<evidence type="ECO:0000259" key="1">
    <source>
        <dbReference type="Pfam" id="PF08721"/>
    </source>
</evidence>
<accession>A0A1M5W6W6</accession>
<keyword evidence="3" id="KW-0378">Hydrolase</keyword>
<dbReference type="Pfam" id="PF08722">
    <property type="entry name" value="Tn7_TnsA-like_N"/>
    <property type="match status" value="1"/>
</dbReference>
<dbReference type="InterPro" id="IPR036388">
    <property type="entry name" value="WH-like_DNA-bd_sf"/>
</dbReference>
<protein>
    <submittedName>
        <fullName evidence="3">TnsA endonuclease N terminal</fullName>
    </submittedName>
</protein>
<keyword evidence="3" id="KW-0540">Nuclease</keyword>
<dbReference type="OrthoDB" id="5291587at2"/>
<name>A0A1M5W6W6_9FIRM</name>
<dbReference type="InterPro" id="IPR011856">
    <property type="entry name" value="tRNA_endonuc-like_dom_sf"/>
</dbReference>
<feature type="domain" description="TnsA endonuclease N-terminal" evidence="2">
    <location>
        <begin position="74"/>
        <end position="170"/>
    </location>
</feature>
<dbReference type="SUPFAM" id="SSF52980">
    <property type="entry name" value="Restriction endonuclease-like"/>
    <property type="match status" value="1"/>
</dbReference>
<dbReference type="GO" id="GO:0004519">
    <property type="term" value="F:endonuclease activity"/>
    <property type="evidence" value="ECO:0007669"/>
    <property type="project" value="UniProtKB-KW"/>
</dbReference>